<keyword evidence="2" id="KW-1185">Reference proteome</keyword>
<comment type="caution">
    <text evidence="1">The sequence shown here is derived from an EMBL/GenBank/DDBJ whole genome shotgun (WGS) entry which is preliminary data.</text>
</comment>
<evidence type="ECO:0000313" key="1">
    <source>
        <dbReference type="EMBL" id="OOV85226.1"/>
    </source>
</evidence>
<reference evidence="1 2" key="1">
    <citation type="submission" date="2017-02" db="EMBL/GenBank/DDBJ databases">
        <title>Acinetobacter sp. ANC 4945, whole genome shotgun sequencing project.</title>
        <authorList>
            <person name="Radolfova-Krizova L."/>
            <person name="Al Atrouni A."/>
            <person name="Nemec A."/>
        </authorList>
    </citation>
    <scope>NUCLEOTIDE SEQUENCE [LARGE SCALE GENOMIC DNA]</scope>
    <source>
        <strain evidence="1 2">ANC 4945</strain>
    </source>
</reference>
<organism evidence="1 2">
    <name type="scientific">Acinetobacter amyesii</name>
    <dbReference type="NCBI Taxonomy" id="2942470"/>
    <lineage>
        <taxon>Bacteria</taxon>
        <taxon>Pseudomonadati</taxon>
        <taxon>Pseudomonadota</taxon>
        <taxon>Gammaproteobacteria</taxon>
        <taxon>Moraxellales</taxon>
        <taxon>Moraxellaceae</taxon>
        <taxon>Acinetobacter</taxon>
    </lineage>
</organism>
<evidence type="ECO:0000313" key="2">
    <source>
        <dbReference type="Proteomes" id="UP000191160"/>
    </source>
</evidence>
<protein>
    <recommendedName>
        <fullName evidence="3">Type 1 fimbrial protein</fullName>
    </recommendedName>
</protein>
<evidence type="ECO:0008006" key="3">
    <source>
        <dbReference type="Google" id="ProtNLM"/>
    </source>
</evidence>
<dbReference type="AlphaFoldDB" id="A0A1T1H5X4"/>
<sequence>MKLNKYITLIGSLVFCGVGPLCHAEQINFNGTISEFTCAQQSTEQACLDLNKAITKLKIQQDSSDHSTLNKQTSKTADISIENTENQNRKVMVINYH</sequence>
<accession>A0A1T1H5X4</accession>
<name>A0A1T1H5X4_9GAMM</name>
<dbReference type="RefSeq" id="WP_078188634.1">
    <property type="nucleotide sequence ID" value="NZ_JAMCOZ010000012.1"/>
</dbReference>
<proteinExistence type="predicted"/>
<gene>
    <name evidence="1" type="ORF">B1202_00820</name>
</gene>
<dbReference type="EMBL" id="MVKX01000001">
    <property type="protein sequence ID" value="OOV85226.1"/>
    <property type="molecule type" value="Genomic_DNA"/>
</dbReference>
<dbReference type="Proteomes" id="UP000191160">
    <property type="component" value="Unassembled WGS sequence"/>
</dbReference>